<dbReference type="InterPro" id="IPR051735">
    <property type="entry name" value="CFEM_domain"/>
</dbReference>
<evidence type="ECO:0000256" key="15">
    <source>
        <dbReference type="PROSITE-ProRule" id="PRU01356"/>
    </source>
</evidence>
<keyword evidence="11 17" id="KW-0472">Membrane</keyword>
<comment type="caution">
    <text evidence="15">Lacks conserved residue(s) required for the propagation of feature annotation.</text>
</comment>
<evidence type="ECO:0000256" key="9">
    <source>
        <dbReference type="ARBA" id="ARBA00022729"/>
    </source>
</evidence>
<evidence type="ECO:0000256" key="6">
    <source>
        <dbReference type="ARBA" id="ARBA00022617"/>
    </source>
</evidence>
<evidence type="ECO:0000256" key="4">
    <source>
        <dbReference type="ARBA" id="ARBA00022475"/>
    </source>
</evidence>
<sequence length="275" mass="28906">MVAIRSLPFLALAAYVSAQSIDTLDPCGRECYQNAVAQWGHFGCTSADDTACLCSNVDFHNAIDSCASGVCPPGYGPNVVAAANNFCAAFTAAPSPAPTTTEATEAVEPTPEPTPTEAAELTSTSEQATSNASSTTFVTSTSVNVAVATQKATETTSNAVPTATADGSETPDDDDNKSSSTAGLTRAAKVGIGVGACAAFLAFLGLAGFFYFRSRRAPEEPATNLRYKISGPMPNAEHQQTYNIRNSEYDIGNELEANSRRYEDMLPREKPREMV</sequence>
<evidence type="ECO:0000256" key="8">
    <source>
        <dbReference type="ARBA" id="ARBA00022723"/>
    </source>
</evidence>
<evidence type="ECO:0000256" key="13">
    <source>
        <dbReference type="ARBA" id="ARBA00023180"/>
    </source>
</evidence>
<evidence type="ECO:0000256" key="17">
    <source>
        <dbReference type="SAM" id="Phobius"/>
    </source>
</evidence>
<feature type="chain" id="PRO_5003408934" description="CFEM domain-containing protein" evidence="18">
    <location>
        <begin position="19"/>
        <end position="275"/>
    </location>
</feature>
<dbReference type="GO" id="GO:0005576">
    <property type="term" value="C:extracellular region"/>
    <property type="evidence" value="ECO:0007669"/>
    <property type="project" value="UniProtKB-SubCell"/>
</dbReference>
<feature type="region of interest" description="Disordered" evidence="16">
    <location>
        <begin position="152"/>
        <end position="181"/>
    </location>
</feature>
<feature type="disulfide bond" evidence="15">
    <location>
        <begin position="54"/>
        <end position="87"/>
    </location>
</feature>
<dbReference type="GO" id="GO:0005886">
    <property type="term" value="C:plasma membrane"/>
    <property type="evidence" value="ECO:0007669"/>
    <property type="project" value="UniProtKB-SubCell"/>
</dbReference>
<dbReference type="OMA" id="CINTCVE"/>
<evidence type="ECO:0000256" key="11">
    <source>
        <dbReference type="ARBA" id="ARBA00023136"/>
    </source>
</evidence>
<keyword evidence="6 15" id="KW-0349">Heme</keyword>
<feature type="transmembrane region" description="Helical" evidence="17">
    <location>
        <begin position="190"/>
        <end position="212"/>
    </location>
</feature>
<evidence type="ECO:0000256" key="7">
    <source>
        <dbReference type="ARBA" id="ARBA00022622"/>
    </source>
</evidence>
<evidence type="ECO:0000256" key="5">
    <source>
        <dbReference type="ARBA" id="ARBA00022525"/>
    </source>
</evidence>
<evidence type="ECO:0000313" key="21">
    <source>
        <dbReference type="Proteomes" id="UP000008066"/>
    </source>
</evidence>
<feature type="binding site" description="axial binding residue" evidence="15">
    <location>
        <position position="49"/>
    </location>
    <ligand>
        <name>heme</name>
        <dbReference type="ChEBI" id="CHEBI:30413"/>
    </ligand>
    <ligandPart>
        <name>Fe</name>
        <dbReference type="ChEBI" id="CHEBI:18248"/>
    </ligandPart>
</feature>
<dbReference type="PROSITE" id="PS52012">
    <property type="entry name" value="CFEM"/>
    <property type="match status" value="1"/>
</dbReference>
<keyword evidence="7" id="KW-0336">GPI-anchor</keyword>
<dbReference type="GO" id="GO:0098552">
    <property type="term" value="C:side of membrane"/>
    <property type="evidence" value="ECO:0007669"/>
    <property type="project" value="UniProtKB-KW"/>
</dbReference>
<dbReference type="PANTHER" id="PTHR37928">
    <property type="entry name" value="CFEM DOMAIN PROTEIN (AFU_ORTHOLOGUE AFUA_6G14090)"/>
    <property type="match status" value="1"/>
</dbReference>
<evidence type="ECO:0000256" key="1">
    <source>
        <dbReference type="ARBA" id="ARBA00004609"/>
    </source>
</evidence>
<dbReference type="KEGG" id="cthr:CTHT_0047120"/>
<keyword evidence="4" id="KW-1003">Cell membrane</keyword>
<comment type="similarity">
    <text evidence="3">Belongs to the RBT5 family.</text>
</comment>
<keyword evidence="17" id="KW-1133">Transmembrane helix</keyword>
<dbReference type="GO" id="GO:0046872">
    <property type="term" value="F:metal ion binding"/>
    <property type="evidence" value="ECO:0007669"/>
    <property type="project" value="UniProtKB-UniRule"/>
</dbReference>
<feature type="signal peptide" evidence="18">
    <location>
        <begin position="1"/>
        <end position="18"/>
    </location>
</feature>
<dbReference type="GeneID" id="18258750"/>
<dbReference type="Pfam" id="PF05730">
    <property type="entry name" value="CFEM"/>
    <property type="match status" value="1"/>
</dbReference>
<keyword evidence="13" id="KW-0325">Glycoprotein</keyword>
<feature type="domain" description="CFEM" evidence="19">
    <location>
        <begin position="1"/>
        <end position="112"/>
    </location>
</feature>
<dbReference type="RefSeq" id="XP_006695082.1">
    <property type="nucleotide sequence ID" value="XM_006695019.1"/>
</dbReference>
<organism evidence="21">
    <name type="scientific">Chaetomium thermophilum (strain DSM 1495 / CBS 144.50 / IMI 039719)</name>
    <name type="common">Thermochaetoides thermophila</name>
    <dbReference type="NCBI Taxonomy" id="759272"/>
    <lineage>
        <taxon>Eukaryota</taxon>
        <taxon>Fungi</taxon>
        <taxon>Dikarya</taxon>
        <taxon>Ascomycota</taxon>
        <taxon>Pezizomycotina</taxon>
        <taxon>Sordariomycetes</taxon>
        <taxon>Sordariomycetidae</taxon>
        <taxon>Sordariales</taxon>
        <taxon>Chaetomiaceae</taxon>
        <taxon>Thermochaetoides</taxon>
    </lineage>
</organism>
<reference evidence="20 21" key="1">
    <citation type="journal article" date="2011" name="Cell">
        <title>Insight into structure and assembly of the nuclear pore complex by utilizing the genome of a eukaryotic thermophile.</title>
        <authorList>
            <person name="Amlacher S."/>
            <person name="Sarges P."/>
            <person name="Flemming D."/>
            <person name="van Noort V."/>
            <person name="Kunze R."/>
            <person name="Devos D.P."/>
            <person name="Arumugam M."/>
            <person name="Bork P."/>
            <person name="Hurt E."/>
        </authorList>
    </citation>
    <scope>NUCLEOTIDE SEQUENCE [LARGE SCALE GENOMIC DNA]</scope>
    <source>
        <strain evidence="21">DSM 1495 / CBS 144.50 / IMI 039719</strain>
    </source>
</reference>
<keyword evidence="10 15" id="KW-0408">Iron</keyword>
<dbReference type="InterPro" id="IPR008427">
    <property type="entry name" value="Extracellular_membr_CFEM_dom"/>
</dbReference>
<evidence type="ECO:0000256" key="14">
    <source>
        <dbReference type="ARBA" id="ARBA00023288"/>
    </source>
</evidence>
<protein>
    <recommendedName>
        <fullName evidence="19">CFEM domain-containing protein</fullName>
    </recommendedName>
</protein>
<evidence type="ECO:0000256" key="16">
    <source>
        <dbReference type="SAM" id="MobiDB-lite"/>
    </source>
</evidence>
<keyword evidence="17" id="KW-0812">Transmembrane</keyword>
<dbReference type="AlphaFoldDB" id="G0S9T6"/>
<dbReference type="STRING" id="759272.G0S9T6"/>
<keyword evidence="9 18" id="KW-0732">Signal</keyword>
<keyword evidence="14" id="KW-0449">Lipoprotein</keyword>
<evidence type="ECO:0000256" key="18">
    <source>
        <dbReference type="SAM" id="SignalP"/>
    </source>
</evidence>
<evidence type="ECO:0000313" key="20">
    <source>
        <dbReference type="EMBL" id="EGS20197.1"/>
    </source>
</evidence>
<dbReference type="HOGENOM" id="CLU_081622_0_0_1"/>
<proteinExistence type="inferred from homology"/>
<dbReference type="Proteomes" id="UP000008066">
    <property type="component" value="Unassembled WGS sequence"/>
</dbReference>
<keyword evidence="21" id="KW-1185">Reference proteome</keyword>
<comment type="subcellular location">
    <subcellularLocation>
        <location evidence="1">Cell membrane</location>
        <topology evidence="1">Lipid-anchor</topology>
        <topology evidence="1">GPI-anchor</topology>
    </subcellularLocation>
    <subcellularLocation>
        <location evidence="2">Secreted</location>
    </subcellularLocation>
</comment>
<dbReference type="PANTHER" id="PTHR37928:SF1">
    <property type="entry name" value="CFEM DOMAIN PROTEIN (AFU_ORTHOLOGUE AFUA_6G14090)"/>
    <property type="match status" value="1"/>
</dbReference>
<dbReference type="eggNOG" id="ENOG502S1H2">
    <property type="taxonomic scope" value="Eukaryota"/>
</dbReference>
<evidence type="ECO:0000259" key="19">
    <source>
        <dbReference type="PROSITE" id="PS52012"/>
    </source>
</evidence>
<dbReference type="EMBL" id="GL988043">
    <property type="protein sequence ID" value="EGS20197.1"/>
    <property type="molecule type" value="Genomic_DNA"/>
</dbReference>
<dbReference type="SMART" id="SM00747">
    <property type="entry name" value="CFEM"/>
    <property type="match status" value="1"/>
</dbReference>
<evidence type="ECO:0000256" key="10">
    <source>
        <dbReference type="ARBA" id="ARBA00023004"/>
    </source>
</evidence>
<keyword evidence="12 15" id="KW-1015">Disulfide bond</keyword>
<accession>G0S9T6</accession>
<feature type="region of interest" description="Disordered" evidence="16">
    <location>
        <begin position="97"/>
        <end position="135"/>
    </location>
</feature>
<feature type="compositionally biased region" description="Polar residues" evidence="16">
    <location>
        <begin position="152"/>
        <end position="167"/>
    </location>
</feature>
<keyword evidence="5" id="KW-0964">Secreted</keyword>
<dbReference type="OrthoDB" id="2019572at2759"/>
<evidence type="ECO:0000256" key="3">
    <source>
        <dbReference type="ARBA" id="ARBA00010031"/>
    </source>
</evidence>
<gene>
    <name evidence="20" type="ORF">CTHT_0047120</name>
</gene>
<evidence type="ECO:0000256" key="12">
    <source>
        <dbReference type="ARBA" id="ARBA00023157"/>
    </source>
</evidence>
<evidence type="ECO:0000256" key="2">
    <source>
        <dbReference type="ARBA" id="ARBA00004613"/>
    </source>
</evidence>
<name>G0S9T6_CHATD</name>
<keyword evidence="8 15" id="KW-0479">Metal-binding</keyword>